<feature type="transmembrane region" description="Helical" evidence="7">
    <location>
        <begin position="46"/>
        <end position="67"/>
    </location>
</feature>
<dbReference type="PANTHER" id="PTHR31376:SF105">
    <property type="entry name" value="PURINE PERMEASE-RELATED"/>
    <property type="match status" value="1"/>
</dbReference>
<dbReference type="SUPFAM" id="SSF103481">
    <property type="entry name" value="Multidrug resistance efflux transporter EmrE"/>
    <property type="match status" value="1"/>
</dbReference>
<evidence type="ECO:0000256" key="3">
    <source>
        <dbReference type="ARBA" id="ARBA00022448"/>
    </source>
</evidence>
<dbReference type="InterPro" id="IPR030182">
    <property type="entry name" value="PUP_plant"/>
</dbReference>
<evidence type="ECO:0000313" key="9">
    <source>
        <dbReference type="Proteomes" id="UP000195402"/>
    </source>
</evidence>
<dbReference type="GO" id="GO:0005345">
    <property type="term" value="F:purine nucleobase transmembrane transporter activity"/>
    <property type="evidence" value="ECO:0007669"/>
    <property type="project" value="UniProtKB-ARBA"/>
</dbReference>
<evidence type="ECO:0000256" key="5">
    <source>
        <dbReference type="ARBA" id="ARBA00022989"/>
    </source>
</evidence>
<keyword evidence="6 7" id="KW-0472">Membrane</keyword>
<accession>A0A200PZ43</accession>
<dbReference type="Pfam" id="PF16913">
    <property type="entry name" value="PUNUT"/>
    <property type="match status" value="1"/>
</dbReference>
<evidence type="ECO:0000313" key="8">
    <source>
        <dbReference type="EMBL" id="OVA03499.1"/>
    </source>
</evidence>
<dbReference type="InParanoid" id="A0A200PZ43"/>
<dbReference type="InterPro" id="IPR037185">
    <property type="entry name" value="EmrE-like"/>
</dbReference>
<protein>
    <submittedName>
        <fullName evidence="8">Triose-phosphate transporter domain</fullName>
    </submittedName>
</protein>
<evidence type="ECO:0000256" key="6">
    <source>
        <dbReference type="ARBA" id="ARBA00023136"/>
    </source>
</evidence>
<keyword evidence="5 7" id="KW-1133">Transmembrane helix</keyword>
<organism evidence="8 9">
    <name type="scientific">Macleaya cordata</name>
    <name type="common">Five-seeded plume-poppy</name>
    <name type="synonym">Bocconia cordata</name>
    <dbReference type="NCBI Taxonomy" id="56857"/>
    <lineage>
        <taxon>Eukaryota</taxon>
        <taxon>Viridiplantae</taxon>
        <taxon>Streptophyta</taxon>
        <taxon>Embryophyta</taxon>
        <taxon>Tracheophyta</taxon>
        <taxon>Spermatophyta</taxon>
        <taxon>Magnoliopsida</taxon>
        <taxon>Ranunculales</taxon>
        <taxon>Papaveraceae</taxon>
        <taxon>Papaveroideae</taxon>
        <taxon>Macleaya</taxon>
    </lineage>
</organism>
<dbReference type="GO" id="GO:0016020">
    <property type="term" value="C:membrane"/>
    <property type="evidence" value="ECO:0007669"/>
    <property type="project" value="UniProtKB-SubCell"/>
</dbReference>
<keyword evidence="4 7" id="KW-0812">Transmembrane</keyword>
<evidence type="ECO:0000256" key="1">
    <source>
        <dbReference type="ARBA" id="ARBA00004141"/>
    </source>
</evidence>
<dbReference type="AlphaFoldDB" id="A0A200PZ43"/>
<proteinExistence type="inferred from homology"/>
<dbReference type="OrthoDB" id="1865379at2759"/>
<evidence type="ECO:0000256" key="2">
    <source>
        <dbReference type="ARBA" id="ARBA00006213"/>
    </source>
</evidence>
<dbReference type="PANTHER" id="PTHR31376">
    <property type="entry name" value="OS09G0467300 PROTEIN-RELATED"/>
    <property type="match status" value="1"/>
</dbReference>
<gene>
    <name evidence="8" type="ORF">BVC80_8325g11</name>
</gene>
<evidence type="ECO:0000256" key="4">
    <source>
        <dbReference type="ARBA" id="ARBA00022692"/>
    </source>
</evidence>
<keyword evidence="9" id="KW-1185">Reference proteome</keyword>
<dbReference type="Proteomes" id="UP000195402">
    <property type="component" value="Unassembled WGS sequence"/>
</dbReference>
<dbReference type="STRING" id="56857.A0A200PZ43"/>
<dbReference type="OMA" id="AGWPITT"/>
<evidence type="ECO:0000256" key="7">
    <source>
        <dbReference type="SAM" id="Phobius"/>
    </source>
</evidence>
<sequence length="121" mass="13596">MQIIPREARNFGLGQGKYYFLLVALTVVWQAFSLGFLGIIYCTSSLFAGIFTTVMLPFTQIAATIAFDEKFTGQKGMSLALCLWGFTSYFLGEYKKTKMQSPNIVDAEEVKKNTDQFTESN</sequence>
<name>A0A200PZ43_MACCD</name>
<feature type="transmembrane region" description="Helical" evidence="7">
    <location>
        <begin position="18"/>
        <end position="39"/>
    </location>
</feature>
<reference evidence="8 9" key="1">
    <citation type="journal article" date="2017" name="Mol. Plant">
        <title>The Genome of Medicinal Plant Macleaya cordata Provides New Insights into Benzylisoquinoline Alkaloids Metabolism.</title>
        <authorList>
            <person name="Liu X."/>
            <person name="Liu Y."/>
            <person name="Huang P."/>
            <person name="Ma Y."/>
            <person name="Qing Z."/>
            <person name="Tang Q."/>
            <person name="Cao H."/>
            <person name="Cheng P."/>
            <person name="Zheng Y."/>
            <person name="Yuan Z."/>
            <person name="Zhou Y."/>
            <person name="Liu J."/>
            <person name="Tang Z."/>
            <person name="Zhuo Y."/>
            <person name="Zhang Y."/>
            <person name="Yu L."/>
            <person name="Huang J."/>
            <person name="Yang P."/>
            <person name="Peng Q."/>
            <person name="Zhang J."/>
            <person name="Jiang W."/>
            <person name="Zhang Z."/>
            <person name="Lin K."/>
            <person name="Ro D.K."/>
            <person name="Chen X."/>
            <person name="Xiong X."/>
            <person name="Shang Y."/>
            <person name="Huang S."/>
            <person name="Zeng J."/>
        </authorList>
    </citation>
    <scope>NUCLEOTIDE SEQUENCE [LARGE SCALE GENOMIC DNA]</scope>
    <source>
        <strain evidence="9">cv. BLH2017</strain>
        <tissue evidence="8">Root</tissue>
    </source>
</reference>
<comment type="subcellular location">
    <subcellularLocation>
        <location evidence="1">Membrane</location>
        <topology evidence="1">Multi-pass membrane protein</topology>
    </subcellularLocation>
</comment>
<dbReference type="EMBL" id="MVGT01003676">
    <property type="protein sequence ID" value="OVA03499.1"/>
    <property type="molecule type" value="Genomic_DNA"/>
</dbReference>
<keyword evidence="3" id="KW-0813">Transport</keyword>
<comment type="similarity">
    <text evidence="2">Belongs to the purine permeases (TC 2.A.7.14) family.</text>
</comment>
<comment type="caution">
    <text evidence="8">The sequence shown here is derived from an EMBL/GenBank/DDBJ whole genome shotgun (WGS) entry which is preliminary data.</text>
</comment>
<dbReference type="GO" id="GO:0015211">
    <property type="term" value="F:purine nucleoside transmembrane transporter activity"/>
    <property type="evidence" value="ECO:0007669"/>
    <property type="project" value="InterPro"/>
</dbReference>